<protein>
    <submittedName>
        <fullName evidence="1">Uncharacterized protein</fullName>
    </submittedName>
</protein>
<dbReference type="EMBL" id="LRGB01007490">
    <property type="protein sequence ID" value="KZS01152.1"/>
    <property type="molecule type" value="Genomic_DNA"/>
</dbReference>
<evidence type="ECO:0000313" key="1">
    <source>
        <dbReference type="EMBL" id="KZS01152.1"/>
    </source>
</evidence>
<evidence type="ECO:0000313" key="2">
    <source>
        <dbReference type="Proteomes" id="UP000076858"/>
    </source>
</evidence>
<keyword evidence="2" id="KW-1185">Reference proteome</keyword>
<name>A0A164IDU6_9CRUS</name>
<reference evidence="1 2" key="1">
    <citation type="submission" date="2016-03" db="EMBL/GenBank/DDBJ databases">
        <title>EvidentialGene: Evidence-directed Construction of Genes on Genomes.</title>
        <authorList>
            <person name="Gilbert D.G."/>
            <person name="Choi J.-H."/>
            <person name="Mockaitis K."/>
            <person name="Colbourne J."/>
            <person name="Pfrender M."/>
        </authorList>
    </citation>
    <scope>NUCLEOTIDE SEQUENCE [LARGE SCALE GENOMIC DNA]</scope>
    <source>
        <strain evidence="1 2">Xinb3</strain>
        <tissue evidence="1">Complete organism</tissue>
    </source>
</reference>
<comment type="caution">
    <text evidence="1">The sequence shown here is derived from an EMBL/GenBank/DDBJ whole genome shotgun (WGS) entry which is preliminary data.</text>
</comment>
<gene>
    <name evidence="1" type="ORF">APZ42_002270</name>
</gene>
<proteinExistence type="predicted"/>
<accession>A0A164IDU6</accession>
<organism evidence="1 2">
    <name type="scientific">Daphnia magna</name>
    <dbReference type="NCBI Taxonomy" id="35525"/>
    <lineage>
        <taxon>Eukaryota</taxon>
        <taxon>Metazoa</taxon>
        <taxon>Ecdysozoa</taxon>
        <taxon>Arthropoda</taxon>
        <taxon>Crustacea</taxon>
        <taxon>Branchiopoda</taxon>
        <taxon>Diplostraca</taxon>
        <taxon>Cladocera</taxon>
        <taxon>Anomopoda</taxon>
        <taxon>Daphniidae</taxon>
        <taxon>Daphnia</taxon>
    </lineage>
</organism>
<dbReference type="Proteomes" id="UP000076858">
    <property type="component" value="Unassembled WGS sequence"/>
</dbReference>
<dbReference type="AlphaFoldDB" id="A0A164IDU6"/>
<sequence>MSNYYYTEATIDSLFGCRFAKLFHATKYGYEALHATEASNSVTRQSCWFRKQVDEINK</sequence>